<dbReference type="EMBL" id="CAJJDM010000006">
    <property type="protein sequence ID" value="CAD8045201.1"/>
    <property type="molecule type" value="Genomic_DNA"/>
</dbReference>
<accession>A0A8S1JSQ8</accession>
<evidence type="ECO:0000256" key="1">
    <source>
        <dbReference type="SAM" id="Coils"/>
    </source>
</evidence>
<evidence type="ECO:0000313" key="3">
    <source>
        <dbReference type="Proteomes" id="UP000688137"/>
    </source>
</evidence>
<dbReference type="Proteomes" id="UP000688137">
    <property type="component" value="Unassembled WGS sequence"/>
</dbReference>
<name>A0A8S1JSQ8_PARPR</name>
<gene>
    <name evidence="2" type="ORF">PPRIM_AZ9-3.1.T0090227</name>
</gene>
<feature type="coiled-coil region" evidence="1">
    <location>
        <begin position="12"/>
        <end position="72"/>
    </location>
</feature>
<dbReference type="AlphaFoldDB" id="A0A8S1JSQ8"/>
<protein>
    <submittedName>
        <fullName evidence="2">Uncharacterized protein</fullName>
    </submittedName>
</protein>
<evidence type="ECO:0000313" key="2">
    <source>
        <dbReference type="EMBL" id="CAD8045201.1"/>
    </source>
</evidence>
<sequence length="200" mass="23645">MFIITQQQHILLQKLDQRQNEDKQRFSNYQNRPLRPSLFLNDINSIVNNSVLSNQQQKNDQLEDLHNQLIDNEQISTERKYIKLPKIGRFPNIQKSTVVLQVLSHQNSPIRINQDSQQLNKKYSSKTPIRNIRTPGFQENSNVSTLVFKVNSKSKNKVVQFNPEIKTINEAGLISKEYIENNQKQRRFKRYNFKLHTQVN</sequence>
<organism evidence="2 3">
    <name type="scientific">Paramecium primaurelia</name>
    <dbReference type="NCBI Taxonomy" id="5886"/>
    <lineage>
        <taxon>Eukaryota</taxon>
        <taxon>Sar</taxon>
        <taxon>Alveolata</taxon>
        <taxon>Ciliophora</taxon>
        <taxon>Intramacronucleata</taxon>
        <taxon>Oligohymenophorea</taxon>
        <taxon>Peniculida</taxon>
        <taxon>Parameciidae</taxon>
        <taxon>Paramecium</taxon>
    </lineage>
</organism>
<reference evidence="2" key="1">
    <citation type="submission" date="2021-01" db="EMBL/GenBank/DDBJ databases">
        <authorList>
            <consortium name="Genoscope - CEA"/>
            <person name="William W."/>
        </authorList>
    </citation>
    <scope>NUCLEOTIDE SEQUENCE</scope>
</reference>
<keyword evidence="1" id="KW-0175">Coiled coil</keyword>
<comment type="caution">
    <text evidence="2">The sequence shown here is derived from an EMBL/GenBank/DDBJ whole genome shotgun (WGS) entry which is preliminary data.</text>
</comment>
<keyword evidence="3" id="KW-1185">Reference proteome</keyword>
<proteinExistence type="predicted"/>